<dbReference type="InterPro" id="IPR036291">
    <property type="entry name" value="NAD(P)-bd_dom_sf"/>
</dbReference>
<sequence length="345" mass="37609">MTVLVTGGAGYIGSHMVWRLLDAGEDVVVLDCLSTGFRWAVPPAARFYLGDVADEALLKTIFAENDIEAIIHFAGSAVVPMSIEDPLAYYENNTGKTRILMSAAVRAGIRHFVFSSTAAVYGQQPADRPVSENALLRPESPYGQSKLMSELMLRDAAAAYDFRYVALRYFNVAGADPEGRAGQSTNGATHLIKVACEAALGRRRQVDIYGTDYPTHDGTGVRDYIHVSDLVEAHLVALRHLRDGGRSLVANCGYGHGYSVLDVLNMVMRIQGRSFRIHIAPRRPGDMASIVADATLARRELGWVPKHDSLETIVRSSLDWELRLAERASFDAAGLGKIYAAPSTL</sequence>
<evidence type="ECO:0000256" key="3">
    <source>
        <dbReference type="ARBA" id="ARBA00004947"/>
    </source>
</evidence>
<comment type="similarity">
    <text evidence="4 10">Belongs to the NAD(P)-dependent epimerase/dehydratase family.</text>
</comment>
<comment type="subunit">
    <text evidence="10">Homodimer.</text>
</comment>
<dbReference type="STRING" id="410764.GA0061103_2495"/>
<feature type="domain" description="NAD-dependent epimerase/dehydratase" evidence="11">
    <location>
        <begin position="3"/>
        <end position="253"/>
    </location>
</feature>
<dbReference type="EMBL" id="FMAG01000002">
    <property type="protein sequence ID" value="SCB17875.1"/>
    <property type="molecule type" value="Genomic_DNA"/>
</dbReference>
<keyword evidence="8 10" id="KW-0413">Isomerase</keyword>
<dbReference type="PANTHER" id="PTHR43725:SF53">
    <property type="entry name" value="UDP-ARABINOSE 4-EPIMERASE 1"/>
    <property type="match status" value="1"/>
</dbReference>
<accession>A0A1C3UQY1</accession>
<dbReference type="CDD" id="cd05247">
    <property type="entry name" value="UDP_G4E_1_SDR_e"/>
    <property type="match status" value="1"/>
</dbReference>
<dbReference type="UniPathway" id="UPA00214"/>
<comment type="pathway">
    <text evidence="3 10">Carbohydrate metabolism; galactose metabolism.</text>
</comment>
<evidence type="ECO:0000256" key="5">
    <source>
        <dbReference type="ARBA" id="ARBA00013189"/>
    </source>
</evidence>
<keyword evidence="9 10" id="KW-0119">Carbohydrate metabolism</keyword>
<dbReference type="NCBIfam" id="TIGR01179">
    <property type="entry name" value="galE"/>
    <property type="match status" value="1"/>
</dbReference>
<dbReference type="Pfam" id="PF01370">
    <property type="entry name" value="Epimerase"/>
    <property type="match status" value="1"/>
</dbReference>
<dbReference type="AlphaFoldDB" id="A0A1C3UQY1"/>
<proteinExistence type="inferred from homology"/>
<evidence type="ECO:0000313" key="13">
    <source>
        <dbReference type="Proteomes" id="UP000199101"/>
    </source>
</evidence>
<dbReference type="GO" id="GO:0003978">
    <property type="term" value="F:UDP-glucose 4-epimerase activity"/>
    <property type="evidence" value="ECO:0007669"/>
    <property type="project" value="UniProtKB-UniRule"/>
</dbReference>
<dbReference type="PANTHER" id="PTHR43725">
    <property type="entry name" value="UDP-GLUCOSE 4-EPIMERASE"/>
    <property type="match status" value="1"/>
</dbReference>
<dbReference type="InterPro" id="IPR005886">
    <property type="entry name" value="UDP_G4E"/>
</dbReference>
<dbReference type="RefSeq" id="WP_092709008.1">
    <property type="nucleotide sequence ID" value="NZ_FMAG01000002.1"/>
</dbReference>
<evidence type="ECO:0000313" key="12">
    <source>
        <dbReference type="EMBL" id="SCB17875.1"/>
    </source>
</evidence>
<dbReference type="Gene3D" id="3.90.25.10">
    <property type="entry name" value="UDP-galactose 4-epimerase, domain 1"/>
    <property type="match status" value="1"/>
</dbReference>
<evidence type="ECO:0000256" key="1">
    <source>
        <dbReference type="ARBA" id="ARBA00000083"/>
    </source>
</evidence>
<comment type="catalytic activity">
    <reaction evidence="1 10">
        <text>UDP-alpha-D-glucose = UDP-alpha-D-galactose</text>
        <dbReference type="Rhea" id="RHEA:22168"/>
        <dbReference type="ChEBI" id="CHEBI:58885"/>
        <dbReference type="ChEBI" id="CHEBI:66914"/>
        <dbReference type="EC" id="5.1.3.2"/>
    </reaction>
</comment>
<keyword evidence="13" id="KW-1185">Reference proteome</keyword>
<evidence type="ECO:0000256" key="4">
    <source>
        <dbReference type="ARBA" id="ARBA00007637"/>
    </source>
</evidence>
<dbReference type="SUPFAM" id="SSF51735">
    <property type="entry name" value="NAD(P)-binding Rossmann-fold domains"/>
    <property type="match status" value="1"/>
</dbReference>
<evidence type="ECO:0000256" key="2">
    <source>
        <dbReference type="ARBA" id="ARBA00001911"/>
    </source>
</evidence>
<gene>
    <name evidence="12" type="ORF">GA0061103_2495</name>
</gene>
<dbReference type="Proteomes" id="UP000199101">
    <property type="component" value="Unassembled WGS sequence"/>
</dbReference>
<dbReference type="OrthoDB" id="9801785at2"/>
<evidence type="ECO:0000256" key="6">
    <source>
        <dbReference type="ARBA" id="ARBA00018569"/>
    </source>
</evidence>
<evidence type="ECO:0000256" key="7">
    <source>
        <dbReference type="ARBA" id="ARBA00023027"/>
    </source>
</evidence>
<comment type="cofactor">
    <cofactor evidence="2 10">
        <name>NAD(+)</name>
        <dbReference type="ChEBI" id="CHEBI:57540"/>
    </cofactor>
</comment>
<dbReference type="InterPro" id="IPR001509">
    <property type="entry name" value="Epimerase_deHydtase"/>
</dbReference>
<evidence type="ECO:0000259" key="11">
    <source>
        <dbReference type="Pfam" id="PF01370"/>
    </source>
</evidence>
<name>A0A1C3UQY1_9HYPH</name>
<organism evidence="12 13">
    <name type="scientific">Rhizobium multihospitium</name>
    <dbReference type="NCBI Taxonomy" id="410764"/>
    <lineage>
        <taxon>Bacteria</taxon>
        <taxon>Pseudomonadati</taxon>
        <taxon>Pseudomonadota</taxon>
        <taxon>Alphaproteobacteria</taxon>
        <taxon>Hyphomicrobiales</taxon>
        <taxon>Rhizobiaceae</taxon>
        <taxon>Rhizobium/Agrobacterium group</taxon>
        <taxon>Rhizobium</taxon>
    </lineage>
</organism>
<evidence type="ECO:0000256" key="8">
    <source>
        <dbReference type="ARBA" id="ARBA00023235"/>
    </source>
</evidence>
<dbReference type="EC" id="5.1.3.2" evidence="5 10"/>
<evidence type="ECO:0000256" key="10">
    <source>
        <dbReference type="RuleBase" id="RU366046"/>
    </source>
</evidence>
<keyword evidence="7 10" id="KW-0520">NAD</keyword>
<evidence type="ECO:0000256" key="9">
    <source>
        <dbReference type="ARBA" id="ARBA00023277"/>
    </source>
</evidence>
<dbReference type="GO" id="GO:0033499">
    <property type="term" value="P:galactose catabolic process via UDP-galactose, Leloir pathway"/>
    <property type="evidence" value="ECO:0007669"/>
    <property type="project" value="TreeGrafter"/>
</dbReference>
<dbReference type="Gene3D" id="3.40.50.720">
    <property type="entry name" value="NAD(P)-binding Rossmann-like Domain"/>
    <property type="match status" value="1"/>
</dbReference>
<reference evidence="13" key="1">
    <citation type="submission" date="2016-08" db="EMBL/GenBank/DDBJ databases">
        <authorList>
            <person name="Varghese N."/>
            <person name="Submissions Spin"/>
        </authorList>
    </citation>
    <scope>NUCLEOTIDE SEQUENCE [LARGE SCALE GENOMIC DNA]</scope>
    <source>
        <strain evidence="13">HAMBI 2975</strain>
    </source>
</reference>
<protein>
    <recommendedName>
        <fullName evidence="6 10">UDP-glucose 4-epimerase</fullName>
        <ecNumber evidence="5 10">5.1.3.2</ecNumber>
    </recommendedName>
</protein>